<proteinExistence type="predicted"/>
<sequence length="165" mass="18303">MVLSSPHFVKLNFDASLSRSERSACLGLVIRDEEGFILGAQCLSLNRVPSSFATEVLAAKNGIILSIELGFRKVVIEGDSLTVINKLKSKEVDFSEIGAITEDSRKLLRNLESYWLSFTRRGGNKVAHELAREQLNIAADQTWVEEAPERIEALAAEDRRCSDPP</sequence>
<evidence type="ECO:0000313" key="2">
    <source>
        <dbReference type="EMBL" id="GMJ00600.1"/>
    </source>
</evidence>
<evidence type="ECO:0000313" key="3">
    <source>
        <dbReference type="Proteomes" id="UP001165190"/>
    </source>
</evidence>
<dbReference type="PANTHER" id="PTHR47074:SF48">
    <property type="entry name" value="POLYNUCLEOTIDYL TRANSFERASE, RIBONUCLEASE H-LIKE SUPERFAMILY PROTEIN"/>
    <property type="match status" value="1"/>
</dbReference>
<name>A0A9W7IR41_HIBTR</name>
<dbReference type="SUPFAM" id="SSF53098">
    <property type="entry name" value="Ribonuclease H-like"/>
    <property type="match status" value="1"/>
</dbReference>
<accession>A0A9W7IR41</accession>
<organism evidence="2 3">
    <name type="scientific">Hibiscus trionum</name>
    <name type="common">Flower of an hour</name>
    <dbReference type="NCBI Taxonomy" id="183268"/>
    <lineage>
        <taxon>Eukaryota</taxon>
        <taxon>Viridiplantae</taxon>
        <taxon>Streptophyta</taxon>
        <taxon>Embryophyta</taxon>
        <taxon>Tracheophyta</taxon>
        <taxon>Spermatophyta</taxon>
        <taxon>Magnoliopsida</taxon>
        <taxon>eudicotyledons</taxon>
        <taxon>Gunneridae</taxon>
        <taxon>Pentapetalae</taxon>
        <taxon>rosids</taxon>
        <taxon>malvids</taxon>
        <taxon>Malvales</taxon>
        <taxon>Malvaceae</taxon>
        <taxon>Malvoideae</taxon>
        <taxon>Hibiscus</taxon>
    </lineage>
</organism>
<feature type="domain" description="RNase H type-1" evidence="1">
    <location>
        <begin position="12"/>
        <end position="133"/>
    </location>
</feature>
<dbReference type="CDD" id="cd06222">
    <property type="entry name" value="RNase_H_like"/>
    <property type="match status" value="1"/>
</dbReference>
<gene>
    <name evidence="2" type="ORF">HRI_003729200</name>
</gene>
<dbReference type="GO" id="GO:0003676">
    <property type="term" value="F:nucleic acid binding"/>
    <property type="evidence" value="ECO:0007669"/>
    <property type="project" value="InterPro"/>
</dbReference>
<dbReference type="EMBL" id="BSYR01000035">
    <property type="protein sequence ID" value="GMJ00600.1"/>
    <property type="molecule type" value="Genomic_DNA"/>
</dbReference>
<keyword evidence="3" id="KW-1185">Reference proteome</keyword>
<dbReference type="Gene3D" id="3.30.420.10">
    <property type="entry name" value="Ribonuclease H-like superfamily/Ribonuclease H"/>
    <property type="match status" value="1"/>
</dbReference>
<dbReference type="InterPro" id="IPR012337">
    <property type="entry name" value="RNaseH-like_sf"/>
</dbReference>
<dbReference type="Pfam" id="PF13456">
    <property type="entry name" value="RVT_3"/>
    <property type="match status" value="1"/>
</dbReference>
<dbReference type="InterPro" id="IPR036397">
    <property type="entry name" value="RNaseH_sf"/>
</dbReference>
<dbReference type="OrthoDB" id="998808at2759"/>
<evidence type="ECO:0000259" key="1">
    <source>
        <dbReference type="Pfam" id="PF13456"/>
    </source>
</evidence>
<dbReference type="PANTHER" id="PTHR47074">
    <property type="entry name" value="BNAC02G40300D PROTEIN"/>
    <property type="match status" value="1"/>
</dbReference>
<dbReference type="InterPro" id="IPR044730">
    <property type="entry name" value="RNase_H-like_dom_plant"/>
</dbReference>
<dbReference type="Proteomes" id="UP001165190">
    <property type="component" value="Unassembled WGS sequence"/>
</dbReference>
<protein>
    <recommendedName>
        <fullName evidence="1">RNase H type-1 domain-containing protein</fullName>
    </recommendedName>
</protein>
<reference evidence="2" key="1">
    <citation type="submission" date="2023-05" db="EMBL/GenBank/DDBJ databases">
        <title>Genome and transcriptome analyses reveal genes involved in the formation of fine ridges on petal epidermal cells in Hibiscus trionum.</title>
        <authorList>
            <person name="Koshimizu S."/>
            <person name="Masuda S."/>
            <person name="Ishii T."/>
            <person name="Shirasu K."/>
            <person name="Hoshino A."/>
            <person name="Arita M."/>
        </authorList>
    </citation>
    <scope>NUCLEOTIDE SEQUENCE</scope>
    <source>
        <strain evidence="2">Hamamatsu line</strain>
    </source>
</reference>
<dbReference type="InterPro" id="IPR052929">
    <property type="entry name" value="RNase_H-like_EbsB-rel"/>
</dbReference>
<dbReference type="AlphaFoldDB" id="A0A9W7IR41"/>
<dbReference type="GO" id="GO:0004523">
    <property type="term" value="F:RNA-DNA hybrid ribonuclease activity"/>
    <property type="evidence" value="ECO:0007669"/>
    <property type="project" value="InterPro"/>
</dbReference>
<comment type="caution">
    <text evidence="2">The sequence shown here is derived from an EMBL/GenBank/DDBJ whole genome shotgun (WGS) entry which is preliminary data.</text>
</comment>
<dbReference type="InterPro" id="IPR002156">
    <property type="entry name" value="RNaseH_domain"/>
</dbReference>